<gene>
    <name evidence="2" type="ORF">AKO1_000425</name>
</gene>
<protein>
    <submittedName>
        <fullName evidence="2">Insoluble matrix shell protein</fullName>
    </submittedName>
</protein>
<keyword evidence="1" id="KW-0732">Signal</keyword>
<evidence type="ECO:0000313" key="2">
    <source>
        <dbReference type="EMBL" id="KAL0478447.1"/>
    </source>
</evidence>
<dbReference type="Proteomes" id="UP001431209">
    <property type="component" value="Unassembled WGS sequence"/>
</dbReference>
<comment type="caution">
    <text evidence="2">The sequence shown here is derived from an EMBL/GenBank/DDBJ whole genome shotgun (WGS) entry which is preliminary data.</text>
</comment>
<proteinExistence type="predicted"/>
<evidence type="ECO:0000313" key="3">
    <source>
        <dbReference type="Proteomes" id="UP001431209"/>
    </source>
</evidence>
<dbReference type="EMBL" id="JAOPGA020000394">
    <property type="protein sequence ID" value="KAL0478447.1"/>
    <property type="molecule type" value="Genomic_DNA"/>
</dbReference>
<organism evidence="2 3">
    <name type="scientific">Acrasis kona</name>
    <dbReference type="NCBI Taxonomy" id="1008807"/>
    <lineage>
        <taxon>Eukaryota</taxon>
        <taxon>Discoba</taxon>
        <taxon>Heterolobosea</taxon>
        <taxon>Tetramitia</taxon>
        <taxon>Eutetramitia</taxon>
        <taxon>Acrasidae</taxon>
        <taxon>Acrasis</taxon>
    </lineage>
</organism>
<name>A0AAW2YQP2_9EUKA</name>
<evidence type="ECO:0000256" key="1">
    <source>
        <dbReference type="SAM" id="SignalP"/>
    </source>
</evidence>
<reference evidence="2 3" key="1">
    <citation type="submission" date="2024-03" db="EMBL/GenBank/DDBJ databases">
        <title>The Acrasis kona genome and developmental transcriptomes reveal deep origins of eukaryotic multicellular pathways.</title>
        <authorList>
            <person name="Sheikh S."/>
            <person name="Fu C.-J."/>
            <person name="Brown M.W."/>
            <person name="Baldauf S.L."/>
        </authorList>
    </citation>
    <scope>NUCLEOTIDE SEQUENCE [LARGE SCALE GENOMIC DNA]</scope>
    <source>
        <strain evidence="2 3">ATCC MYA-3509</strain>
    </source>
</reference>
<sequence length="296" mass="33628">MNSSVILCIIAVLTVVMSQKTLVVMDIYSGMPNPRWHLEGEERESFLKIAFYMYKDDQYSCMQSSHGLGYKGFRVFDSELTQCLYVQNAQEVELFLLKKYDSLMAENNHDSAHAPLMYHIKDIIANRKNHVEPFLANQSNSNELKNELRGPDNVTAYTPDKWNDERVITQNNCYNYATDVMTWSLAHPGRGSGQMGAPLDCDTAWHHSIADGLQPLDDKLTCPKGQPELGHYTALFVINSRDFHDLEGTWSHKRGMMPVTDLDNSKKKIECPHLSDTGLYKLCGYLIAVPSKLKIT</sequence>
<keyword evidence="3" id="KW-1185">Reference proteome</keyword>
<dbReference type="AlphaFoldDB" id="A0AAW2YQP2"/>
<accession>A0AAW2YQP2</accession>
<feature type="chain" id="PRO_5043576486" evidence="1">
    <location>
        <begin position="19"/>
        <end position="296"/>
    </location>
</feature>
<feature type="signal peptide" evidence="1">
    <location>
        <begin position="1"/>
        <end position="18"/>
    </location>
</feature>